<proteinExistence type="predicted"/>
<dbReference type="eggNOG" id="COG3173">
    <property type="taxonomic scope" value="Bacteria"/>
</dbReference>
<dbReference type="STRING" id="1461694.ATO9_22670"/>
<keyword evidence="3" id="KW-1185">Reference proteome</keyword>
<dbReference type="GO" id="GO:0016740">
    <property type="term" value="F:transferase activity"/>
    <property type="evidence" value="ECO:0007669"/>
    <property type="project" value="UniProtKB-KW"/>
</dbReference>
<dbReference type="InterPro" id="IPR041726">
    <property type="entry name" value="ACAD10_11_N"/>
</dbReference>
<accession>A0A0A0E8C6</accession>
<dbReference type="RefSeq" id="WP_043754742.1">
    <property type="nucleotide sequence ID" value="NZ_AQQX01000027.1"/>
</dbReference>
<feature type="domain" description="Aminoglycoside phosphotransferase" evidence="1">
    <location>
        <begin position="41"/>
        <end position="279"/>
    </location>
</feature>
<dbReference type="AlphaFoldDB" id="A0A0A0E8C6"/>
<evidence type="ECO:0000259" key="1">
    <source>
        <dbReference type="Pfam" id="PF01636"/>
    </source>
</evidence>
<dbReference type="Gene3D" id="3.90.1200.10">
    <property type="match status" value="1"/>
</dbReference>
<sequence>MSGDKADAPTLIAPLPQHRFDEAALARWLSDAVPEATNGVEVQQFQGGMSNPTYLLTLRSGRQLVLRKKPPGQLLPKAHAVDREFRVMQALAETDVPTPKMIAYCEDASVLGAEFFVMDHVEGRIIPPPSMTPVARPDRVPLAHSLVDTLAALHNVPWREVGLEGFGWPENYMRRQTTRWAKQYEAAKSDLPADFDYSQMDWLRDWLLDHCEVADESAITHGDYRLGNVVVHPTEPRVVAVLDWELSTIGHPLADLAYTCLHYYLPRDLPGVVDLEEAGLPSEAEMLERYCDKTGRDGVPNWPLFVAFACFRSAAIIQGVAARAARGNASSASADPVRDGNRARRVAETGAAVARG</sequence>
<dbReference type="OrthoDB" id="3806873at2"/>
<dbReference type="EMBL" id="AQQX01000027">
    <property type="protein sequence ID" value="KGM46669.1"/>
    <property type="molecule type" value="Genomic_DNA"/>
</dbReference>
<dbReference type="Gene3D" id="3.30.200.20">
    <property type="entry name" value="Phosphorylase Kinase, domain 1"/>
    <property type="match status" value="1"/>
</dbReference>
<dbReference type="PANTHER" id="PTHR47829:SF1">
    <property type="entry name" value="HAD FAMILY PHOSPHATASE"/>
    <property type="match status" value="1"/>
</dbReference>
<dbReference type="InterPro" id="IPR052898">
    <property type="entry name" value="ACAD10-like"/>
</dbReference>
<reference evidence="2 3" key="1">
    <citation type="journal article" date="2015" name="Antonie Van Leeuwenhoek">
        <title>Pseudooceanicola atlanticus gen. nov. sp. nov., isolated from surface seawater of the Atlantic Ocean and reclassification of Oceanicola batsensis, Oceanicola marinus, Oceanicola nitratireducens, Oceanicola nanhaiensis, Oceanicola antarcticus and Oceanicola flagellatus, as Pseudooceanicola batsensis comb. nov., Pseudooceanicola marinus comb. nov., Pseudooceanicola nitratireducens comb. nov., Pseudooceanicola nanhaiensis comb. nov., Pseudooceanicola antarcticus comb. nov., and Pseudooceanicola flagellatus comb. nov.</title>
        <authorList>
            <person name="Lai Q."/>
            <person name="Li G."/>
            <person name="Liu X."/>
            <person name="Du Y."/>
            <person name="Sun F."/>
            <person name="Shao Z."/>
        </authorList>
    </citation>
    <scope>NUCLEOTIDE SEQUENCE [LARGE SCALE GENOMIC DNA]</scope>
    <source>
        <strain evidence="2 3">22II-s11g</strain>
    </source>
</reference>
<dbReference type="InterPro" id="IPR011009">
    <property type="entry name" value="Kinase-like_dom_sf"/>
</dbReference>
<dbReference type="SUPFAM" id="SSF56112">
    <property type="entry name" value="Protein kinase-like (PK-like)"/>
    <property type="match status" value="1"/>
</dbReference>
<evidence type="ECO:0000313" key="3">
    <source>
        <dbReference type="Proteomes" id="UP000030004"/>
    </source>
</evidence>
<dbReference type="Proteomes" id="UP000030004">
    <property type="component" value="Unassembled WGS sequence"/>
</dbReference>
<dbReference type="Pfam" id="PF01636">
    <property type="entry name" value="APH"/>
    <property type="match status" value="1"/>
</dbReference>
<gene>
    <name evidence="2" type="ORF">ATO9_22670</name>
</gene>
<name>A0A0A0E8C6_9RHOB</name>
<evidence type="ECO:0000313" key="2">
    <source>
        <dbReference type="EMBL" id="KGM46669.1"/>
    </source>
</evidence>
<dbReference type="InterPro" id="IPR002575">
    <property type="entry name" value="Aminoglycoside_PTrfase"/>
</dbReference>
<organism evidence="2 3">
    <name type="scientific">Pseudooceanicola atlanticus</name>
    <dbReference type="NCBI Taxonomy" id="1461694"/>
    <lineage>
        <taxon>Bacteria</taxon>
        <taxon>Pseudomonadati</taxon>
        <taxon>Pseudomonadota</taxon>
        <taxon>Alphaproteobacteria</taxon>
        <taxon>Rhodobacterales</taxon>
        <taxon>Paracoccaceae</taxon>
        <taxon>Pseudooceanicola</taxon>
    </lineage>
</organism>
<dbReference type="CDD" id="cd05154">
    <property type="entry name" value="ACAD10_11_N-like"/>
    <property type="match status" value="1"/>
</dbReference>
<keyword evidence="2" id="KW-0808">Transferase</keyword>
<dbReference type="PANTHER" id="PTHR47829">
    <property type="entry name" value="HYDROLASE, PUTATIVE (AFU_ORTHOLOGUE AFUA_1G12880)-RELATED"/>
    <property type="match status" value="1"/>
</dbReference>
<protein>
    <submittedName>
        <fullName evidence="2">Aminoglycoside phosphotransferase</fullName>
    </submittedName>
</protein>
<comment type="caution">
    <text evidence="2">The sequence shown here is derived from an EMBL/GenBank/DDBJ whole genome shotgun (WGS) entry which is preliminary data.</text>
</comment>